<dbReference type="Pfam" id="PF00240">
    <property type="entry name" value="ubiquitin"/>
    <property type="match status" value="3"/>
</dbReference>
<accession>A0AAW2LLE1</accession>
<comment type="caution">
    <text evidence="2">The sequence shown here is derived from an EMBL/GenBank/DDBJ whole genome shotgun (WGS) entry which is preliminary data.</text>
</comment>
<dbReference type="PANTHER" id="PTHR10621">
    <property type="entry name" value="UV EXCISION REPAIR PROTEIN RAD23"/>
    <property type="match status" value="1"/>
</dbReference>
<reference evidence="2" key="1">
    <citation type="submission" date="2020-06" db="EMBL/GenBank/DDBJ databases">
        <authorList>
            <person name="Li T."/>
            <person name="Hu X."/>
            <person name="Zhang T."/>
            <person name="Song X."/>
            <person name="Zhang H."/>
            <person name="Dai N."/>
            <person name="Sheng W."/>
            <person name="Hou X."/>
            <person name="Wei L."/>
        </authorList>
    </citation>
    <scope>NUCLEOTIDE SEQUENCE</scope>
    <source>
        <strain evidence="2">G02</strain>
        <tissue evidence="2">Leaf</tissue>
    </source>
</reference>
<dbReference type="EMBL" id="JACGWJ010000024">
    <property type="protein sequence ID" value="KAL0319833.1"/>
    <property type="molecule type" value="Genomic_DNA"/>
</dbReference>
<protein>
    <submittedName>
        <fullName evidence="2">Ubiquitin-NEDD8-like protein RUB1</fullName>
    </submittedName>
</protein>
<proteinExistence type="predicted"/>
<organism evidence="2">
    <name type="scientific">Sesamum radiatum</name>
    <name type="common">Black benniseed</name>
    <dbReference type="NCBI Taxonomy" id="300843"/>
    <lineage>
        <taxon>Eukaryota</taxon>
        <taxon>Viridiplantae</taxon>
        <taxon>Streptophyta</taxon>
        <taxon>Embryophyta</taxon>
        <taxon>Tracheophyta</taxon>
        <taxon>Spermatophyta</taxon>
        <taxon>Magnoliopsida</taxon>
        <taxon>eudicotyledons</taxon>
        <taxon>Gunneridae</taxon>
        <taxon>Pentapetalae</taxon>
        <taxon>asterids</taxon>
        <taxon>lamiids</taxon>
        <taxon>Lamiales</taxon>
        <taxon>Pedaliaceae</taxon>
        <taxon>Sesamum</taxon>
    </lineage>
</organism>
<dbReference type="CDD" id="cd17039">
    <property type="entry name" value="Ubl_ubiquitin_like"/>
    <property type="match status" value="1"/>
</dbReference>
<feature type="domain" description="Ubiquitin-like" evidence="1">
    <location>
        <begin position="3"/>
        <end position="60"/>
    </location>
</feature>
<evidence type="ECO:0000313" key="2">
    <source>
        <dbReference type="EMBL" id="KAL0319833.1"/>
    </source>
</evidence>
<feature type="domain" description="Ubiquitin-like" evidence="1">
    <location>
        <begin position="84"/>
        <end position="159"/>
    </location>
</feature>
<dbReference type="PANTHER" id="PTHR10621:SF0">
    <property type="entry name" value="UV EXCISION REPAIR PROTEIN RAD23"/>
    <property type="match status" value="1"/>
</dbReference>
<dbReference type="GO" id="GO:0005654">
    <property type="term" value="C:nucleoplasm"/>
    <property type="evidence" value="ECO:0007669"/>
    <property type="project" value="TreeGrafter"/>
</dbReference>
<dbReference type="AlphaFoldDB" id="A0AAW2LLE1"/>
<dbReference type="PROSITE" id="PS50053">
    <property type="entry name" value="UBIQUITIN_2"/>
    <property type="match status" value="3"/>
</dbReference>
<dbReference type="SUPFAM" id="SSF54236">
    <property type="entry name" value="Ubiquitin-like"/>
    <property type="match status" value="3"/>
</dbReference>
<evidence type="ECO:0000259" key="1">
    <source>
        <dbReference type="PROSITE" id="PS50053"/>
    </source>
</evidence>
<dbReference type="InterPro" id="IPR029071">
    <property type="entry name" value="Ubiquitin-like_domsf"/>
</dbReference>
<name>A0AAW2LLE1_SESRA</name>
<feature type="domain" description="Ubiquitin-like" evidence="1">
    <location>
        <begin position="169"/>
        <end position="236"/>
    </location>
</feature>
<dbReference type="SMART" id="SM00213">
    <property type="entry name" value="UBQ"/>
    <property type="match status" value="3"/>
</dbReference>
<dbReference type="InterPro" id="IPR000626">
    <property type="entry name" value="Ubiquitin-like_dom"/>
</dbReference>
<dbReference type="GO" id="GO:0043161">
    <property type="term" value="P:proteasome-mediated ubiquitin-dependent protein catabolic process"/>
    <property type="evidence" value="ECO:0007669"/>
    <property type="project" value="TreeGrafter"/>
</dbReference>
<dbReference type="Gene3D" id="3.10.20.90">
    <property type="entry name" value="Phosphatidylinositol 3-kinase Catalytic Subunit, Chain A, domain 1"/>
    <property type="match status" value="3"/>
</dbReference>
<gene>
    <name evidence="2" type="ORF">Sradi_5244800</name>
</gene>
<reference evidence="2" key="2">
    <citation type="journal article" date="2024" name="Plant">
        <title>Genomic evolution and insights into agronomic trait innovations of Sesamum species.</title>
        <authorList>
            <person name="Miao H."/>
            <person name="Wang L."/>
            <person name="Qu L."/>
            <person name="Liu H."/>
            <person name="Sun Y."/>
            <person name="Le M."/>
            <person name="Wang Q."/>
            <person name="Wei S."/>
            <person name="Zheng Y."/>
            <person name="Lin W."/>
            <person name="Duan Y."/>
            <person name="Cao H."/>
            <person name="Xiong S."/>
            <person name="Wang X."/>
            <person name="Wei L."/>
            <person name="Li C."/>
            <person name="Ma Q."/>
            <person name="Ju M."/>
            <person name="Zhao R."/>
            <person name="Li G."/>
            <person name="Mu C."/>
            <person name="Tian Q."/>
            <person name="Mei H."/>
            <person name="Zhang T."/>
            <person name="Gao T."/>
            <person name="Zhang H."/>
        </authorList>
    </citation>
    <scope>NUCLEOTIDE SEQUENCE</scope>
    <source>
        <strain evidence="2">G02</strain>
    </source>
</reference>
<sequence length="288" mass="32734">MKITIVMKGCEFSMDVGTQEPILEIKNKIQHFLGIPVDSQTLTVCDWELIDGLDLDDYPLIADGTKMHLSTNHTPPPVSPSTKMKITVKFSSRKFQIDVDNTDTVRSLKEKIHIVDGTPIRRMTLFINAAEMEDDFRSLTEYGVQESSEIVVFLKAMSRVMADPPSRRVSVVVQTSSSLMNAARIPVEMNDTSRVDELRQLLLERRMLPADEYIFIHKQRIMRDDCSLRWHGVENGISCMFLRGLSVGVATDSSSDSWLWTGSGFSTSSFYFLIEYSLILINILKRKK</sequence>
<dbReference type="GO" id="GO:0043130">
    <property type="term" value="F:ubiquitin binding"/>
    <property type="evidence" value="ECO:0007669"/>
    <property type="project" value="TreeGrafter"/>
</dbReference>
<dbReference type="GO" id="GO:0005829">
    <property type="term" value="C:cytosol"/>
    <property type="evidence" value="ECO:0007669"/>
    <property type="project" value="TreeGrafter"/>
</dbReference>
<dbReference type="GO" id="GO:0031593">
    <property type="term" value="F:polyubiquitin modification-dependent protein binding"/>
    <property type="evidence" value="ECO:0007669"/>
    <property type="project" value="TreeGrafter"/>
</dbReference>
<dbReference type="GO" id="GO:0070628">
    <property type="term" value="F:proteasome binding"/>
    <property type="evidence" value="ECO:0007669"/>
    <property type="project" value="TreeGrafter"/>
</dbReference>